<dbReference type="Pfam" id="PF18052">
    <property type="entry name" value="Rx_N"/>
    <property type="match status" value="1"/>
</dbReference>
<dbReference type="CDD" id="cd14798">
    <property type="entry name" value="RX-CC_like"/>
    <property type="match status" value="1"/>
</dbReference>
<accession>Q0DPR7</accession>
<feature type="domain" description="Disease resistance R13L4/SHOC-2-like LRR" evidence="8">
    <location>
        <begin position="126"/>
        <end position="323"/>
    </location>
</feature>
<dbReference type="PANTHER" id="PTHR19338:SF65">
    <property type="entry name" value="OS06G0163900 PROTEIN"/>
    <property type="match status" value="1"/>
</dbReference>
<keyword evidence="4" id="KW-0547">Nucleotide-binding</keyword>
<keyword evidence="6" id="KW-0175">Coiled coil</keyword>
<dbReference type="GO" id="GO:0000166">
    <property type="term" value="F:nucleotide binding"/>
    <property type="evidence" value="ECO:0007669"/>
    <property type="project" value="UniProtKB-KW"/>
</dbReference>
<dbReference type="KEGG" id="dosa:Os03g0668300"/>
<dbReference type="InterPro" id="IPR041118">
    <property type="entry name" value="Rx_N"/>
</dbReference>
<dbReference type="Proteomes" id="UP000000763">
    <property type="component" value="Chromosome 3"/>
</dbReference>
<keyword evidence="5" id="KW-0611">Plant defense</keyword>
<keyword evidence="3" id="KW-0677">Repeat</keyword>
<dbReference type="InterPro" id="IPR038005">
    <property type="entry name" value="RX-like_CC"/>
</dbReference>
<organism evidence="9 10">
    <name type="scientific">Oryza sativa subsp. japonica</name>
    <name type="common">Rice</name>
    <dbReference type="NCBI Taxonomy" id="39947"/>
    <lineage>
        <taxon>Eukaryota</taxon>
        <taxon>Viridiplantae</taxon>
        <taxon>Streptophyta</taxon>
        <taxon>Embryophyta</taxon>
        <taxon>Tracheophyta</taxon>
        <taxon>Spermatophyta</taxon>
        <taxon>Magnoliopsida</taxon>
        <taxon>Liliopsida</taxon>
        <taxon>Poales</taxon>
        <taxon>Poaceae</taxon>
        <taxon>BOP clade</taxon>
        <taxon>Oryzoideae</taxon>
        <taxon>Oryzeae</taxon>
        <taxon>Oryzinae</taxon>
        <taxon>Oryza</taxon>
        <taxon>Oryza sativa</taxon>
    </lineage>
</organism>
<evidence type="ECO:0000313" key="10">
    <source>
        <dbReference type="Proteomes" id="UP000000763"/>
    </source>
</evidence>
<dbReference type="Gene3D" id="1.20.5.4130">
    <property type="match status" value="1"/>
</dbReference>
<reference evidence="10" key="2">
    <citation type="journal article" date="2008" name="Nucleic Acids Res.">
        <title>The rice annotation project database (RAP-DB): 2008 update.</title>
        <authorList>
            <consortium name="The rice annotation project (RAP)"/>
        </authorList>
    </citation>
    <scope>GENOME REANNOTATION</scope>
    <source>
        <strain evidence="10">cv. Nipponbare</strain>
    </source>
</reference>
<evidence type="ECO:0000256" key="4">
    <source>
        <dbReference type="ARBA" id="ARBA00022741"/>
    </source>
</evidence>
<evidence type="ECO:0000259" key="7">
    <source>
        <dbReference type="Pfam" id="PF18052"/>
    </source>
</evidence>
<comment type="similarity">
    <text evidence="1">Belongs to the disease resistance NB-LRR family.</text>
</comment>
<evidence type="ECO:0000256" key="6">
    <source>
        <dbReference type="ARBA" id="ARBA00023054"/>
    </source>
</evidence>
<evidence type="ECO:0000313" key="9">
    <source>
        <dbReference type="EMBL" id="BAF12771.1"/>
    </source>
</evidence>
<sequence>MAASTGVVSSLLSKLATLAEQKYGDVRRIRREITFLTDELSSMNALLLKLADMEELDSQLKEWRNKVRELAYDVEDCIDAFAHHHRLSRGDADPGGLIRRAARNMKKLRASYRAADQIHELKARELGKHKLQYLDICDDDAIPDALMCSSSESDCPFPHLQKLVLSNHNIQRIPRWIGSLVNLCHLEIVVKTTRQNDLGTLGNLPCLLYLKICRLYEPVESQQLIVPNRGFRCLKELCFQCWCPLGLEFAPGAMPWVQTFRLWFMPCWKSCDHGVSVGLGIEHLLELKLVDVKTGYGCGKREVKSFEAAITAVVANHPRRPALVLRRSGERSAVRKENWTAVETNMNKSLFDSSTVRQRLQKQSRFQT</sequence>
<evidence type="ECO:0000259" key="8">
    <source>
        <dbReference type="Pfam" id="PF23598"/>
    </source>
</evidence>
<dbReference type="SUPFAM" id="SSF52047">
    <property type="entry name" value="RNI-like"/>
    <property type="match status" value="1"/>
</dbReference>
<protein>
    <submittedName>
        <fullName evidence="9">Os03g0668300 protein</fullName>
    </submittedName>
</protein>
<dbReference type="PANTHER" id="PTHR19338">
    <property type="entry name" value="TRANSLOCASE OF INNER MITOCHONDRIAL MEMBRANE 13 HOMOLOG"/>
    <property type="match status" value="1"/>
</dbReference>
<reference evidence="9 10" key="1">
    <citation type="journal article" date="2005" name="Nature">
        <title>The map-based sequence of the rice genome.</title>
        <authorList>
            <consortium name="International rice genome sequencing project (IRGSP)"/>
            <person name="Matsumoto T."/>
            <person name="Wu J."/>
            <person name="Kanamori H."/>
            <person name="Katayose Y."/>
            <person name="Fujisawa M."/>
            <person name="Namiki N."/>
            <person name="Mizuno H."/>
            <person name="Yamamoto K."/>
            <person name="Antonio B.A."/>
            <person name="Baba T."/>
            <person name="Sakata K."/>
            <person name="Nagamura Y."/>
            <person name="Aoki H."/>
            <person name="Arikawa K."/>
            <person name="Arita K."/>
            <person name="Bito T."/>
            <person name="Chiden Y."/>
            <person name="Fujitsuka N."/>
            <person name="Fukunaka R."/>
            <person name="Hamada M."/>
            <person name="Harada C."/>
            <person name="Hayashi A."/>
            <person name="Hijishita S."/>
            <person name="Honda M."/>
            <person name="Hosokawa S."/>
            <person name="Ichikawa Y."/>
            <person name="Idonuma A."/>
            <person name="Iijima M."/>
            <person name="Ikeda M."/>
            <person name="Ikeno M."/>
            <person name="Ito K."/>
            <person name="Ito S."/>
            <person name="Ito T."/>
            <person name="Ito Y."/>
            <person name="Ito Y."/>
            <person name="Iwabuchi A."/>
            <person name="Kamiya K."/>
            <person name="Karasawa W."/>
            <person name="Kurita K."/>
            <person name="Katagiri S."/>
            <person name="Kikuta A."/>
            <person name="Kobayashi H."/>
            <person name="Kobayashi N."/>
            <person name="Machita K."/>
            <person name="Maehara T."/>
            <person name="Masukawa M."/>
            <person name="Mizubayashi T."/>
            <person name="Mukai Y."/>
            <person name="Nagasaki H."/>
            <person name="Nagata Y."/>
            <person name="Naito S."/>
            <person name="Nakashima M."/>
            <person name="Nakama Y."/>
            <person name="Nakamichi Y."/>
            <person name="Nakamura M."/>
            <person name="Meguro A."/>
            <person name="Negishi M."/>
            <person name="Ohta I."/>
            <person name="Ohta T."/>
            <person name="Okamoto M."/>
            <person name="Ono N."/>
            <person name="Saji S."/>
            <person name="Sakaguchi M."/>
            <person name="Sakai K."/>
            <person name="Shibata M."/>
            <person name="Shimokawa T."/>
            <person name="Song J."/>
            <person name="Takazaki Y."/>
            <person name="Terasawa K."/>
            <person name="Tsugane M."/>
            <person name="Tsuji K."/>
            <person name="Ueda S."/>
            <person name="Waki K."/>
            <person name="Yamagata H."/>
            <person name="Yamamoto M."/>
            <person name="Yamamoto S."/>
            <person name="Yamane H."/>
            <person name="Yoshiki S."/>
            <person name="Yoshihara R."/>
            <person name="Yukawa K."/>
            <person name="Zhong H."/>
            <person name="Yano M."/>
            <person name="Yuan Q."/>
            <person name="Ouyang S."/>
            <person name="Liu J."/>
            <person name="Jones K.M."/>
            <person name="Gansberger K."/>
            <person name="Moffat K."/>
            <person name="Hill J."/>
            <person name="Bera J."/>
            <person name="Fadrosh D."/>
            <person name="Jin S."/>
            <person name="Johri S."/>
            <person name="Kim M."/>
            <person name="Overton L."/>
            <person name="Reardon M."/>
            <person name="Tsitrin T."/>
            <person name="Vuong H."/>
            <person name="Weaver B."/>
            <person name="Ciecko A."/>
            <person name="Tallon L."/>
            <person name="Jackson J."/>
            <person name="Pai G."/>
            <person name="Aken S.V."/>
            <person name="Utterback T."/>
            <person name="Reidmuller S."/>
            <person name="Feldblyum T."/>
            <person name="Hsiao J."/>
            <person name="Zismann V."/>
            <person name="Iobst S."/>
            <person name="de Vazeille A.R."/>
            <person name="Buell C.R."/>
            <person name="Ying K."/>
            <person name="Li Y."/>
            <person name="Lu T."/>
            <person name="Huang Y."/>
            <person name="Zhao Q."/>
            <person name="Feng Q."/>
            <person name="Zhang L."/>
            <person name="Zhu J."/>
            <person name="Weng Q."/>
            <person name="Mu J."/>
            <person name="Lu Y."/>
            <person name="Fan D."/>
            <person name="Liu Y."/>
            <person name="Guan J."/>
            <person name="Zhang Y."/>
            <person name="Yu S."/>
            <person name="Liu X."/>
            <person name="Zhang Y."/>
            <person name="Hong G."/>
            <person name="Han B."/>
            <person name="Choisne N."/>
            <person name="Demange N."/>
            <person name="Orjeda G."/>
            <person name="Samain S."/>
            <person name="Cattolico L."/>
            <person name="Pelletier E."/>
            <person name="Couloux A."/>
            <person name="Segurens B."/>
            <person name="Wincker P."/>
            <person name="D'Hont A."/>
            <person name="Scarpelli C."/>
            <person name="Weissenbach J."/>
            <person name="Salanoubat M."/>
            <person name="Quetier F."/>
            <person name="Yu Y."/>
            <person name="Kim H.R."/>
            <person name="Rambo T."/>
            <person name="Currie J."/>
            <person name="Collura K."/>
            <person name="Luo M."/>
            <person name="Yang T."/>
            <person name="Ammiraju J.S.S."/>
            <person name="Engler F."/>
            <person name="Soderlund C."/>
            <person name="Wing R.A."/>
            <person name="Palmer L.E."/>
            <person name="de la Bastide M."/>
            <person name="Spiegel L."/>
            <person name="Nascimento L."/>
            <person name="Zutavern T."/>
            <person name="O'Shaughnessy A."/>
            <person name="Dike S."/>
            <person name="Dedhia N."/>
            <person name="Preston R."/>
            <person name="Balija V."/>
            <person name="McCombie W.R."/>
            <person name="Chow T."/>
            <person name="Chen H."/>
            <person name="Chung M."/>
            <person name="Chen C."/>
            <person name="Shaw J."/>
            <person name="Wu H."/>
            <person name="Hsiao K."/>
            <person name="Chao Y."/>
            <person name="Chu M."/>
            <person name="Cheng C."/>
            <person name="Hour A."/>
            <person name="Lee P."/>
            <person name="Lin S."/>
            <person name="Lin Y."/>
            <person name="Liou J."/>
            <person name="Liu S."/>
            <person name="Hsing Y."/>
            <person name="Raghuvanshi S."/>
            <person name="Mohanty A."/>
            <person name="Bharti A.K."/>
            <person name="Gaur A."/>
            <person name="Gupta V."/>
            <person name="Kumar D."/>
            <person name="Ravi V."/>
            <person name="Vij S."/>
            <person name="Kapur A."/>
            <person name="Khurana P."/>
            <person name="Khurana P."/>
            <person name="Khurana J.P."/>
            <person name="Tyagi A.K."/>
            <person name="Gaikwad K."/>
            <person name="Singh A."/>
            <person name="Dalal V."/>
            <person name="Srivastava S."/>
            <person name="Dixit A."/>
            <person name="Pal A.K."/>
            <person name="Ghazi I.A."/>
            <person name="Yadav M."/>
            <person name="Pandit A."/>
            <person name="Bhargava A."/>
            <person name="Sureshbabu K."/>
            <person name="Batra K."/>
            <person name="Sharma T.R."/>
            <person name="Mohapatra T."/>
            <person name="Singh N.K."/>
            <person name="Messing J."/>
            <person name="Nelson A.B."/>
            <person name="Fuks G."/>
            <person name="Kavchok S."/>
            <person name="Keizer G."/>
            <person name="Linton E."/>
            <person name="Llaca V."/>
            <person name="Song R."/>
            <person name="Tanyolac B."/>
            <person name="Young S."/>
            <person name="Ho-Il K."/>
            <person name="Hahn J.H."/>
            <person name="Sangsakoo G."/>
            <person name="Vanavichit A."/>
            <person name="de Mattos Luiz.A.T."/>
            <person name="Zimmer P.D."/>
            <person name="Malone G."/>
            <person name="Dellagostin O."/>
            <person name="de Oliveira A.C."/>
            <person name="Bevan M."/>
            <person name="Bancroft I."/>
            <person name="Minx P."/>
            <person name="Cordum H."/>
            <person name="Wilson R."/>
            <person name="Cheng Z."/>
            <person name="Jin W."/>
            <person name="Jiang J."/>
            <person name="Leong S.A."/>
            <person name="Iwama H."/>
            <person name="Gojobori T."/>
            <person name="Itoh T."/>
            <person name="Niimura Y."/>
            <person name="Fujii Y."/>
            <person name="Habara T."/>
            <person name="Sakai H."/>
            <person name="Sato Y."/>
            <person name="Wilson G."/>
            <person name="Kumar K."/>
            <person name="McCouch S."/>
            <person name="Juretic N."/>
            <person name="Hoen D."/>
            <person name="Wright S."/>
            <person name="Bruskiewich R."/>
            <person name="Bureau T."/>
            <person name="Miyao A."/>
            <person name="Hirochika H."/>
            <person name="Nishikawa T."/>
            <person name="Kadowaki K."/>
            <person name="Sugiura M."/>
            <person name="Burr B."/>
            <person name="Sasaki T."/>
        </authorList>
    </citation>
    <scope>NUCLEOTIDE SEQUENCE [LARGE SCALE GENOMIC DNA]</scope>
    <source>
        <strain evidence="10">cv. Nipponbare</strain>
    </source>
</reference>
<dbReference type="EMBL" id="AP008209">
    <property type="protein sequence ID" value="BAF12771.1"/>
    <property type="molecule type" value="Genomic_DNA"/>
</dbReference>
<evidence type="ECO:0000256" key="5">
    <source>
        <dbReference type="ARBA" id="ARBA00022821"/>
    </source>
</evidence>
<evidence type="ECO:0000256" key="1">
    <source>
        <dbReference type="ARBA" id="ARBA00008894"/>
    </source>
</evidence>
<evidence type="ECO:0000256" key="3">
    <source>
        <dbReference type="ARBA" id="ARBA00022737"/>
    </source>
</evidence>
<dbReference type="AlphaFoldDB" id="Q0DPR7"/>
<feature type="domain" description="Disease resistance N-terminal" evidence="7">
    <location>
        <begin position="7"/>
        <end position="89"/>
    </location>
</feature>
<gene>
    <name evidence="9" type="ordered locus">Os03g0668300</name>
</gene>
<keyword evidence="2" id="KW-0433">Leucine-rich repeat</keyword>
<proteinExistence type="inferred from homology"/>
<dbReference type="Pfam" id="PF23598">
    <property type="entry name" value="LRR_14"/>
    <property type="match status" value="1"/>
</dbReference>
<name>Q0DPR7_ORYSJ</name>
<dbReference type="InterPro" id="IPR055414">
    <property type="entry name" value="LRR_R13L4/SHOC2-like"/>
</dbReference>
<dbReference type="GO" id="GO:0006952">
    <property type="term" value="P:defense response"/>
    <property type="evidence" value="ECO:0007669"/>
    <property type="project" value="UniProtKB-KW"/>
</dbReference>
<evidence type="ECO:0000256" key="2">
    <source>
        <dbReference type="ARBA" id="ARBA00022614"/>
    </source>
</evidence>